<dbReference type="EMBL" id="JBHUHD010000001">
    <property type="protein sequence ID" value="MFD2142065.1"/>
    <property type="molecule type" value="Genomic_DNA"/>
</dbReference>
<sequence length="107" mass="10700">MPGFLLHVGATVLCSHGGQAQPATPVPRVLVSGQPVVTIASPYLVAGCAMPPPPAGNGPCVTGQFVTAALRVTALGQPVLLQDSQSVCAPTGTPLMPVAMQTRVMGS</sequence>
<proteinExistence type="predicted"/>
<evidence type="ECO:0000313" key="1">
    <source>
        <dbReference type="EMBL" id="MFD2142065.1"/>
    </source>
</evidence>
<accession>A0ABW4Z0G8</accession>
<evidence type="ECO:0008006" key="3">
    <source>
        <dbReference type="Google" id="ProtNLM"/>
    </source>
</evidence>
<reference evidence="2" key="1">
    <citation type="journal article" date="2019" name="Int. J. Syst. Evol. Microbiol.">
        <title>The Global Catalogue of Microorganisms (GCM) 10K type strain sequencing project: providing services to taxonomists for standard genome sequencing and annotation.</title>
        <authorList>
            <consortium name="The Broad Institute Genomics Platform"/>
            <consortium name="The Broad Institute Genome Sequencing Center for Infectious Disease"/>
            <person name="Wu L."/>
            <person name="Ma J."/>
        </authorList>
    </citation>
    <scope>NUCLEOTIDE SEQUENCE [LARGE SCALE GENOMIC DNA]</scope>
    <source>
        <strain evidence="2">CCM 7435</strain>
    </source>
</reference>
<protein>
    <recommendedName>
        <fullName evidence="3">DUF4280 domain-containing protein</fullName>
    </recommendedName>
</protein>
<evidence type="ECO:0000313" key="2">
    <source>
        <dbReference type="Proteomes" id="UP001597299"/>
    </source>
</evidence>
<dbReference type="Proteomes" id="UP001597299">
    <property type="component" value="Unassembled WGS sequence"/>
</dbReference>
<dbReference type="RefSeq" id="WP_213351535.1">
    <property type="nucleotide sequence ID" value="NZ_JAHBGB010000006.1"/>
</dbReference>
<name>A0ABW4Z0G8_9HYPH</name>
<keyword evidence="2" id="KW-1185">Reference proteome</keyword>
<organism evidence="1 2">
    <name type="scientific">Ancylobacter oerskovii</name>
    <dbReference type="NCBI Taxonomy" id="459519"/>
    <lineage>
        <taxon>Bacteria</taxon>
        <taxon>Pseudomonadati</taxon>
        <taxon>Pseudomonadota</taxon>
        <taxon>Alphaproteobacteria</taxon>
        <taxon>Hyphomicrobiales</taxon>
        <taxon>Xanthobacteraceae</taxon>
        <taxon>Ancylobacter</taxon>
    </lineage>
</organism>
<gene>
    <name evidence="1" type="ORF">ACFSNC_16785</name>
</gene>
<comment type="caution">
    <text evidence="1">The sequence shown here is derived from an EMBL/GenBank/DDBJ whole genome shotgun (WGS) entry which is preliminary data.</text>
</comment>